<dbReference type="EMBL" id="CP003989">
    <property type="protein sequence ID" value="AGA35306.1"/>
    <property type="molecule type" value="Genomic_DNA"/>
</dbReference>
<protein>
    <submittedName>
        <fullName evidence="3">Transposase Tn3 family protein</fullName>
    </submittedName>
</protein>
<dbReference type="KEGG" id="tni:TVNIR_3676"/>
<dbReference type="Pfam" id="PF04986">
    <property type="entry name" value="Y2_Tnp"/>
    <property type="match status" value="1"/>
</dbReference>
<feature type="region of interest" description="Disordered" evidence="1">
    <location>
        <begin position="298"/>
        <end position="322"/>
    </location>
</feature>
<keyword evidence="4" id="KW-1185">Reference proteome</keyword>
<dbReference type="eggNOG" id="COG0399">
    <property type="taxonomic scope" value="Bacteria"/>
</dbReference>
<proteinExistence type="predicted"/>
<dbReference type="GO" id="GO:0004803">
    <property type="term" value="F:transposase activity"/>
    <property type="evidence" value="ECO:0007669"/>
    <property type="project" value="InterPro"/>
</dbReference>
<dbReference type="AlphaFoldDB" id="L0E3Q4"/>
<dbReference type="PATRIC" id="fig|1255043.3.peg.3709"/>
<sequence>MPVPRHPPGPWPSIHRFGSALHEHTHFHVVVIDGVFEPAPEQGVRFIAAEAIDADAVRVVQTQIRRRILRAFVRRGRIDAQTRKEMEAWDHGGGFSLDASVRIEADDRKGLERLLRYCARPPFAADRLEELDPQRLIYRLPKPGPDGRTQIILSPLELISRIAALVPPPRQHRHRNSGVLAPNSPLRPAVTALAPEAVAPVPASHRAVKAAAEDPPETIRRSPARYLWVMLLARIYEAFPLTCPRCGAEMRIIAFITEAVDVRAILEHIGEPATPPRTAQARGPPEWYEDATEHAIVAEAGSSGDPYAQPAPEYEHDQRVSW</sequence>
<feature type="domain" description="Transposase IS801/IS1294" evidence="2">
    <location>
        <begin position="14"/>
        <end position="183"/>
    </location>
</feature>
<dbReference type="Proteomes" id="UP000010809">
    <property type="component" value="Chromosome"/>
</dbReference>
<dbReference type="RefSeq" id="WP_015260399.1">
    <property type="nucleotide sequence ID" value="NC_019902.2"/>
</dbReference>
<dbReference type="STRING" id="1255043.TVNIR_3676"/>
<dbReference type="HOGENOM" id="CLU_035495_2_0_6"/>
<name>L0E3Q4_THIND</name>
<evidence type="ECO:0000313" key="3">
    <source>
        <dbReference type="EMBL" id="AGA35306.1"/>
    </source>
</evidence>
<accession>L0E3Q4</accession>
<evidence type="ECO:0000313" key="4">
    <source>
        <dbReference type="Proteomes" id="UP000010809"/>
    </source>
</evidence>
<dbReference type="GO" id="GO:0006313">
    <property type="term" value="P:DNA transposition"/>
    <property type="evidence" value="ECO:0007669"/>
    <property type="project" value="InterPro"/>
</dbReference>
<dbReference type="GO" id="GO:0003677">
    <property type="term" value="F:DNA binding"/>
    <property type="evidence" value="ECO:0007669"/>
    <property type="project" value="InterPro"/>
</dbReference>
<organism evidence="3 4">
    <name type="scientific">Thioalkalivibrio nitratireducens (strain DSM 14787 / UNIQEM 213 / ALEN2)</name>
    <dbReference type="NCBI Taxonomy" id="1255043"/>
    <lineage>
        <taxon>Bacteria</taxon>
        <taxon>Pseudomonadati</taxon>
        <taxon>Pseudomonadota</taxon>
        <taxon>Gammaproteobacteria</taxon>
        <taxon>Chromatiales</taxon>
        <taxon>Ectothiorhodospiraceae</taxon>
        <taxon>Thioalkalivibrio</taxon>
    </lineage>
</organism>
<evidence type="ECO:0000259" key="2">
    <source>
        <dbReference type="Pfam" id="PF04986"/>
    </source>
</evidence>
<feature type="compositionally biased region" description="Basic and acidic residues" evidence="1">
    <location>
        <begin position="313"/>
        <end position="322"/>
    </location>
</feature>
<gene>
    <name evidence="3" type="ordered locus">TVNIR_3676</name>
</gene>
<evidence type="ECO:0000256" key="1">
    <source>
        <dbReference type="SAM" id="MobiDB-lite"/>
    </source>
</evidence>
<dbReference type="InterPro" id="IPR007069">
    <property type="entry name" value="Transposase_32"/>
</dbReference>
<reference evidence="3" key="1">
    <citation type="submission" date="2015-12" db="EMBL/GenBank/DDBJ databases">
        <authorList>
            <person name="Tikhonova T.V."/>
            <person name="Pavlov A.R."/>
            <person name="Beletsky A.V."/>
            <person name="Mardanov A.V."/>
            <person name="Sorokin D.Y."/>
            <person name="Ravin N.V."/>
            <person name="Popov V.O."/>
        </authorList>
    </citation>
    <scope>NUCLEOTIDE SEQUENCE</scope>
    <source>
        <strain evidence="3">DSM 14787</strain>
    </source>
</reference>